<dbReference type="AlphaFoldDB" id="A0A9P1N2I9"/>
<dbReference type="Gene3D" id="3.10.310.10">
    <property type="entry name" value="Diaminopimelate Epimerase, Chain A, domain 1"/>
    <property type="match status" value="2"/>
</dbReference>
<comment type="similarity">
    <text evidence="1">Belongs to the PhzF family.</text>
</comment>
<dbReference type="PANTHER" id="PTHR13774:SF17">
    <property type="entry name" value="PHENAZINE BIOSYNTHESIS-LIKE DOMAIN-CONTAINING PROTEIN"/>
    <property type="match status" value="1"/>
</dbReference>
<dbReference type="SUPFAM" id="SSF54506">
    <property type="entry name" value="Diaminopimelate epimerase-like"/>
    <property type="match status" value="1"/>
</dbReference>
<sequence>MESFPAFIIDAFTERRFTGNPAAVCLIPRILEDKEYQKIAAEFNLSETAFPVPIGGITDFRTCSQFSLRWFTPTTEVPLCGHATLATSHVLFNEVGNISKEIKFDTKSGVLVVKRNENGSVQMNFPKYDITSLRFSHVENRLHGIFSEFKAPHFLWDLVQCVVPKEIVVTDVAYAAQAKKLIIVVDPETTKFELEGIRIDDAKLLELHDGSFVRGVAITLHPKSAIYQGFMNSSNEEFDYACRYFAPWVGIKEDPATGSAQCCLGPFWAKLLDKQQLYVLQAYPNRGAEFRVGIEDQRVILDGTSVTVLNGSIKLDEPKFF</sequence>
<keyword evidence="2" id="KW-0413">Isomerase</keyword>
<dbReference type="GO" id="GO:0005737">
    <property type="term" value="C:cytoplasm"/>
    <property type="evidence" value="ECO:0007669"/>
    <property type="project" value="TreeGrafter"/>
</dbReference>
<accession>A0A9P1N2I9</accession>
<reference evidence="4" key="1">
    <citation type="submission" date="2022-11" db="EMBL/GenBank/DDBJ databases">
        <authorList>
            <person name="Kikuchi T."/>
        </authorList>
    </citation>
    <scope>NUCLEOTIDE SEQUENCE</scope>
    <source>
        <strain evidence="4">PS1010</strain>
    </source>
</reference>
<dbReference type="GO" id="GO:0016853">
    <property type="term" value="F:isomerase activity"/>
    <property type="evidence" value="ECO:0007669"/>
    <property type="project" value="UniProtKB-KW"/>
</dbReference>
<evidence type="ECO:0000256" key="2">
    <source>
        <dbReference type="ARBA" id="ARBA00023235"/>
    </source>
</evidence>
<organism evidence="4 5">
    <name type="scientific">Caenorhabditis angaria</name>
    <dbReference type="NCBI Taxonomy" id="860376"/>
    <lineage>
        <taxon>Eukaryota</taxon>
        <taxon>Metazoa</taxon>
        <taxon>Ecdysozoa</taxon>
        <taxon>Nematoda</taxon>
        <taxon>Chromadorea</taxon>
        <taxon>Rhabditida</taxon>
        <taxon>Rhabditina</taxon>
        <taxon>Rhabditomorpha</taxon>
        <taxon>Rhabditoidea</taxon>
        <taxon>Rhabditidae</taxon>
        <taxon>Peloderinae</taxon>
        <taxon>Caenorhabditis</taxon>
    </lineage>
</organism>
<evidence type="ECO:0000313" key="4">
    <source>
        <dbReference type="EMBL" id="CAI5447548.1"/>
    </source>
</evidence>
<name>A0A9P1N2I9_9PELO</name>
<evidence type="ECO:0000256" key="1">
    <source>
        <dbReference type="ARBA" id="ARBA00008270"/>
    </source>
</evidence>
<proteinExistence type="inferred from homology"/>
<dbReference type="PANTHER" id="PTHR13774">
    <property type="entry name" value="PHENAZINE BIOSYNTHESIS PROTEIN"/>
    <property type="match status" value="1"/>
</dbReference>
<feature type="active site" evidence="3">
    <location>
        <position position="47"/>
    </location>
</feature>
<evidence type="ECO:0000256" key="3">
    <source>
        <dbReference type="PIRSR" id="PIRSR016184-1"/>
    </source>
</evidence>
<keyword evidence="5" id="KW-1185">Reference proteome</keyword>
<dbReference type="NCBIfam" id="TIGR00654">
    <property type="entry name" value="PhzF_family"/>
    <property type="match status" value="1"/>
</dbReference>
<dbReference type="EMBL" id="CANHGI010000004">
    <property type="protein sequence ID" value="CAI5447548.1"/>
    <property type="molecule type" value="Genomic_DNA"/>
</dbReference>
<gene>
    <name evidence="4" type="ORF">CAMP_LOCUS10185</name>
</gene>
<dbReference type="Pfam" id="PF02567">
    <property type="entry name" value="PhzC-PhzF"/>
    <property type="match status" value="1"/>
</dbReference>
<dbReference type="Proteomes" id="UP001152747">
    <property type="component" value="Unassembled WGS sequence"/>
</dbReference>
<protein>
    <submittedName>
        <fullName evidence="4">Uncharacterized protein</fullName>
    </submittedName>
</protein>
<comment type="caution">
    <text evidence="4">The sequence shown here is derived from an EMBL/GenBank/DDBJ whole genome shotgun (WGS) entry which is preliminary data.</text>
</comment>
<dbReference type="PIRSF" id="PIRSF016184">
    <property type="entry name" value="PhzC_PhzF"/>
    <property type="match status" value="1"/>
</dbReference>
<dbReference type="InterPro" id="IPR003719">
    <property type="entry name" value="Phenazine_PhzF-like"/>
</dbReference>
<evidence type="ECO:0000313" key="5">
    <source>
        <dbReference type="Proteomes" id="UP001152747"/>
    </source>
</evidence>
<dbReference type="OrthoDB" id="75169at2759"/>